<comment type="caution">
    <text evidence="1">The sequence shown here is derived from an EMBL/GenBank/DDBJ whole genome shotgun (WGS) entry which is preliminary data.</text>
</comment>
<dbReference type="CDD" id="cd09024">
    <property type="entry name" value="Aldose_epim_lacX"/>
    <property type="match status" value="1"/>
</dbReference>
<accession>A0A9X5GSK6</accession>
<proteinExistence type="predicted"/>
<dbReference type="GO" id="GO:0016853">
    <property type="term" value="F:isomerase activity"/>
    <property type="evidence" value="ECO:0007669"/>
    <property type="project" value="InterPro"/>
</dbReference>
<dbReference type="RefSeq" id="WP_160560120.1">
    <property type="nucleotide sequence ID" value="NZ_QZDT01000015.1"/>
</dbReference>
<dbReference type="GO" id="GO:0005975">
    <property type="term" value="P:carbohydrate metabolic process"/>
    <property type="evidence" value="ECO:0007669"/>
    <property type="project" value="InterPro"/>
</dbReference>
<organism evidence="1 2">
    <name type="scientific">Parablautia muri</name>
    <dbReference type="NCBI Taxonomy" id="2320879"/>
    <lineage>
        <taxon>Bacteria</taxon>
        <taxon>Bacillati</taxon>
        <taxon>Bacillota</taxon>
        <taxon>Clostridia</taxon>
        <taxon>Lachnospirales</taxon>
        <taxon>Lachnospiraceae</taxon>
        <taxon>Parablautia</taxon>
    </lineage>
</organism>
<dbReference type="InterPro" id="IPR011013">
    <property type="entry name" value="Gal_mutarotase_sf_dom"/>
</dbReference>
<dbReference type="OrthoDB" id="9795355at2"/>
<dbReference type="AlphaFoldDB" id="A0A9X5GSK6"/>
<dbReference type="PANTHER" id="PTHR11122">
    <property type="entry name" value="APOSPORY-ASSOCIATED PROTEIN C-RELATED"/>
    <property type="match status" value="1"/>
</dbReference>
<dbReference type="InterPro" id="IPR014718">
    <property type="entry name" value="GH-type_carb-bd"/>
</dbReference>
<dbReference type="Proteomes" id="UP001154420">
    <property type="component" value="Unassembled WGS sequence"/>
</dbReference>
<reference evidence="1" key="1">
    <citation type="submission" date="2018-09" db="EMBL/GenBank/DDBJ databases">
        <title>Murine metabolic-syndrome-specific gut microbial biobank.</title>
        <authorList>
            <person name="Liu C."/>
        </authorList>
    </citation>
    <scope>NUCLEOTIDE SEQUENCE</scope>
    <source>
        <strain evidence="1">D42-62</strain>
    </source>
</reference>
<dbReference type="Gene3D" id="2.70.98.10">
    <property type="match status" value="1"/>
</dbReference>
<protein>
    <submittedName>
        <fullName evidence="1">Aldose 1-epimerase family protein</fullName>
    </submittedName>
</protein>
<evidence type="ECO:0000313" key="1">
    <source>
        <dbReference type="EMBL" id="NBJ93040.1"/>
    </source>
</evidence>
<dbReference type="SUPFAM" id="SSF74650">
    <property type="entry name" value="Galactose mutarotase-like"/>
    <property type="match status" value="1"/>
</dbReference>
<name>A0A9X5GSK6_9FIRM</name>
<dbReference type="Pfam" id="PF01263">
    <property type="entry name" value="Aldose_epim"/>
    <property type="match status" value="1"/>
</dbReference>
<gene>
    <name evidence="1" type="ORF">D5281_10635</name>
</gene>
<evidence type="ECO:0000313" key="2">
    <source>
        <dbReference type="Proteomes" id="UP001154420"/>
    </source>
</evidence>
<dbReference type="EMBL" id="QZDT01000015">
    <property type="protein sequence ID" value="NBJ93040.1"/>
    <property type="molecule type" value="Genomic_DNA"/>
</dbReference>
<dbReference type="InterPro" id="IPR008183">
    <property type="entry name" value="Aldose_1/G6P_1-epimerase"/>
</dbReference>
<dbReference type="GO" id="GO:0030246">
    <property type="term" value="F:carbohydrate binding"/>
    <property type="evidence" value="ECO:0007669"/>
    <property type="project" value="InterPro"/>
</dbReference>
<dbReference type="PANTHER" id="PTHR11122:SF13">
    <property type="entry name" value="GLUCOSE-6-PHOSPHATE 1-EPIMERASE"/>
    <property type="match status" value="1"/>
</dbReference>
<keyword evidence="2" id="KW-1185">Reference proteome</keyword>
<sequence>MAVYELKNDGVAIRIHSKGAELKSLRKPGTGTEYLWQGDPAFWGRSSPVLFPFVGKTDRNEFRTKGKTYSMTQHGFARDMEFELLSQTEDEIWFVLRDSQQTREIYPYGFVLKLGYRLLDCGVEVCWQVENESDEELPFSIGGHPAFYCPIEEGAEREDYLIRFDAREKIMSTRINENGLATDTDEKDVYPLKDGYLPITEHLFDKDALVIENEQAKEVALCKPDGSAYLTVTMEAPLFGVWSPPKRNAPFICIEPWYGRCDRVGYEGDLKGREWGNLLEPGKVWKASYQIYV</sequence>
<dbReference type="InterPro" id="IPR037481">
    <property type="entry name" value="LacX"/>
</dbReference>